<dbReference type="RefSeq" id="YP_010840072.1">
    <property type="nucleotide sequence ID" value="NC_078387.1"/>
</dbReference>
<dbReference type="KEGG" id="vg:80550538"/>
<dbReference type="EMBL" id="MK305898">
    <property type="protein sequence ID" value="QDM39003.1"/>
    <property type="molecule type" value="Genomic_RNA"/>
</dbReference>
<evidence type="ECO:0000313" key="1">
    <source>
        <dbReference type="EMBL" id="QDM39003.1"/>
    </source>
</evidence>
<name>A0A515L4W4_9VIRU</name>
<accession>A0A515L4W4</accession>
<protein>
    <submittedName>
        <fullName evidence="1">P5 protein</fullName>
    </submittedName>
</protein>
<sequence length="278" mass="31882">MKVIKAYFSLFFMSFISYAVPSSSGSVELDLSMQDTSVDRHDVSSWKYTNSQTGLSKSAFRSLRNTRIKYSSEIKVDTQMINLPFYGITQIHKKPKDVKLISVLVHYNPINVSLSEDISIALIDNGYNYDENRNKGKVVHVVNFNSSTEVFIQFSLNCDVDISEINKLKIGIITDGRFGSLNNMANLNIGWLIVPSSIYMCEPFRTQLYYSSDDDFFKSATPENKLKAKLYYSSDDDFLLGYRFHRFIEMVCSKYYSDGERNVESYNSVDGKSIQYND</sequence>
<proteinExistence type="predicted"/>
<dbReference type="Proteomes" id="UP000678325">
    <property type="component" value="Genome"/>
</dbReference>
<organism evidence="1 2">
    <name type="scientific">Jujube yellow mottle-associated virus</name>
    <dbReference type="NCBI Taxonomy" id="2595002"/>
    <lineage>
        <taxon>Viruses</taxon>
        <taxon>Riboviria</taxon>
        <taxon>Orthornavirae</taxon>
        <taxon>Negarnaviricota</taxon>
        <taxon>Polyploviricotina</taxon>
        <taxon>Bunyaviricetes</taxon>
        <taxon>Elliovirales</taxon>
        <taxon>Fimoviridae</taxon>
        <taxon>Emaravirus</taxon>
        <taxon>Emaravirus ziziphi</taxon>
    </lineage>
</organism>
<keyword evidence="2" id="KW-1185">Reference proteome</keyword>
<reference evidence="1" key="1">
    <citation type="journal article" date="2019" name="Front. Microbiol.">
        <title>Identification and Characterization of a Novel Emaravirus Associated With Jujube (Ziziphus jujuba Mill.) Yellow Mottle Disease.</title>
        <authorList>
            <person name="Yang C."/>
            <person name="Zhang S."/>
            <person name="Han T."/>
            <person name="Fu J."/>
            <person name="Di Serio F."/>
            <person name="Cao M."/>
        </authorList>
    </citation>
    <scope>NUCLEOTIDE SEQUENCE</scope>
    <source>
        <strain evidence="1">JYMaV1</strain>
    </source>
</reference>
<dbReference type="GeneID" id="80550538"/>
<evidence type="ECO:0000313" key="2">
    <source>
        <dbReference type="Proteomes" id="UP000678325"/>
    </source>
</evidence>